<evidence type="ECO:0000256" key="1">
    <source>
        <dbReference type="SAM" id="MobiDB-lite"/>
    </source>
</evidence>
<protein>
    <submittedName>
        <fullName evidence="2">Uncharacterized protein</fullName>
    </submittedName>
</protein>
<dbReference type="AlphaFoldDB" id="A0AAV5D1Q5"/>
<evidence type="ECO:0000313" key="2">
    <source>
        <dbReference type="EMBL" id="GJN04336.1"/>
    </source>
</evidence>
<name>A0AAV5D1Q5_ELECO</name>
<dbReference type="Proteomes" id="UP001054889">
    <property type="component" value="Unassembled WGS sequence"/>
</dbReference>
<sequence length="329" mass="34406">MFNDDEKPIAPAANAGRPVLGFSDAGKASVKADHSKEAPLAATTISVLLDVSSSSSTVGWAPPDLVVVLDVSGSMRATLLKVTRHLNSDPKISLSAVHSLRIGRVRSAFSARSLPSALLFLPCALLFSCLLSLSRISWREESQSLLVVDPVVPVAAQAPSGEEAMAAAAEPSTRLDPPQALSPPPSIDAAADLASSTPPRPQQEVEWSASVVAAPPPLDEPTATTTTTPLPLSNPYDAAASPPVPVHSSAEQTSDDDLLVPQQLTKVLTSLGYNEMASAAPLLADSPTVAWVARGPHRLRGARRHPPGLLPRVLAARRQGHGPVERRDP</sequence>
<dbReference type="EMBL" id="BQKI01000011">
    <property type="protein sequence ID" value="GJN04336.1"/>
    <property type="molecule type" value="Genomic_DNA"/>
</dbReference>
<organism evidence="2 3">
    <name type="scientific">Eleusine coracana subsp. coracana</name>
    <dbReference type="NCBI Taxonomy" id="191504"/>
    <lineage>
        <taxon>Eukaryota</taxon>
        <taxon>Viridiplantae</taxon>
        <taxon>Streptophyta</taxon>
        <taxon>Embryophyta</taxon>
        <taxon>Tracheophyta</taxon>
        <taxon>Spermatophyta</taxon>
        <taxon>Magnoliopsida</taxon>
        <taxon>Liliopsida</taxon>
        <taxon>Poales</taxon>
        <taxon>Poaceae</taxon>
        <taxon>PACMAD clade</taxon>
        <taxon>Chloridoideae</taxon>
        <taxon>Cynodonteae</taxon>
        <taxon>Eleusininae</taxon>
        <taxon>Eleusine</taxon>
    </lineage>
</organism>
<feature type="region of interest" description="Disordered" evidence="1">
    <location>
        <begin position="302"/>
        <end position="329"/>
    </location>
</feature>
<accession>A0AAV5D1Q5</accession>
<gene>
    <name evidence="2" type="primary">ga21879</name>
    <name evidence="2" type="ORF">PR202_ga21879</name>
</gene>
<comment type="caution">
    <text evidence="2">The sequence shown here is derived from an EMBL/GenBank/DDBJ whole genome shotgun (WGS) entry which is preliminary data.</text>
</comment>
<feature type="compositionally biased region" description="Low complexity" evidence="1">
    <location>
        <begin position="220"/>
        <end position="231"/>
    </location>
</feature>
<evidence type="ECO:0000313" key="3">
    <source>
        <dbReference type="Proteomes" id="UP001054889"/>
    </source>
</evidence>
<keyword evidence="3" id="KW-1185">Reference proteome</keyword>
<reference evidence="2" key="2">
    <citation type="submission" date="2021-12" db="EMBL/GenBank/DDBJ databases">
        <title>Resequencing data analysis of finger millet.</title>
        <authorList>
            <person name="Hatakeyama M."/>
            <person name="Aluri S."/>
            <person name="Balachadran M.T."/>
            <person name="Sivarajan S.R."/>
            <person name="Poveda L."/>
            <person name="Shimizu-Inatsugi R."/>
            <person name="Schlapbach R."/>
            <person name="Sreeman S.M."/>
            <person name="Shimizu K.K."/>
        </authorList>
    </citation>
    <scope>NUCLEOTIDE SEQUENCE</scope>
</reference>
<feature type="region of interest" description="Disordered" evidence="1">
    <location>
        <begin position="162"/>
        <end position="255"/>
    </location>
</feature>
<proteinExistence type="predicted"/>
<reference evidence="2" key="1">
    <citation type="journal article" date="2018" name="DNA Res.">
        <title>Multiple hybrid de novo genome assembly of finger millet, an orphan allotetraploid crop.</title>
        <authorList>
            <person name="Hatakeyama M."/>
            <person name="Aluri S."/>
            <person name="Balachadran M.T."/>
            <person name="Sivarajan S.R."/>
            <person name="Patrignani A."/>
            <person name="Gruter S."/>
            <person name="Poveda L."/>
            <person name="Shimizu-Inatsugi R."/>
            <person name="Baeten J."/>
            <person name="Francoijs K.J."/>
            <person name="Nataraja K.N."/>
            <person name="Reddy Y.A.N."/>
            <person name="Phadnis S."/>
            <person name="Ravikumar R.L."/>
            <person name="Schlapbach R."/>
            <person name="Sreeman S.M."/>
            <person name="Shimizu K.K."/>
        </authorList>
    </citation>
    <scope>NUCLEOTIDE SEQUENCE</scope>
</reference>